<name>A0ABD2P3P3_9CUCU</name>
<comment type="caution">
    <text evidence="6">The sequence shown here is derived from an EMBL/GenBank/DDBJ whole genome shotgun (WGS) entry which is preliminary data.</text>
</comment>
<gene>
    <name evidence="6" type="ORF">HHI36_000077</name>
</gene>
<dbReference type="PROSITE" id="PS50184">
    <property type="entry name" value="VWFC_2"/>
    <property type="match status" value="1"/>
</dbReference>
<accession>A0ABD2P3P3</accession>
<feature type="domain" description="Fibronectin type-III" evidence="5">
    <location>
        <begin position="813"/>
        <end position="909"/>
    </location>
</feature>
<dbReference type="InterPro" id="IPR036116">
    <property type="entry name" value="FN3_sf"/>
</dbReference>
<dbReference type="SMART" id="SM00060">
    <property type="entry name" value="FN3"/>
    <property type="match status" value="3"/>
</dbReference>
<sequence>MSDPDALNEHFSQFQKANDNNCGELIDFYSNTQFKESNSFDFHIVQLEEVQGVFAEIKTSHIPQVESTQIVKEVTTLPVMNMLEQEHVENSSNTNSLPPKNATKSAKSNSTDVPKGRALNFTSNVVSNGVSMNNNGSTHNKELDDLSDVSISEEEGEMHDNVPNKVTTSPVITASNSTCTNGGFTYQDGERVETDCDSVCTCSKGKMNCMDRCIEPLFRRGKLIHDPLCEEHPSDDPCCAALICAESATEPIEMCHHNNKTYSRGDIFYKGCEEACTCDTGGKANCRPRCLPRNSDENVKCVEVPDPDDSCCKKLLCDVTLNDNESETGFKIISAKYVNSSMIKIKFDPKLEDNDSSPIVELSNNKNDWVAYKLLPDGYLPVQNFSKFIRVDGSSEILTLEEAEGSQSLPDIVKSEYDIENESCSYKGKFYRLNEEYNDNCTHLCVCKKTGMSCLKLNCPTYFGTDVLDATCVEWETVPPNFVPSPPVCCPTEVKCKSNGSCIYKGQTYQNWQHLPTNITGCEKRCYCEMGKIECQNVCPPLTALPGPNLNCPPHMATVGHLPDDDCCMQWICRSQAETGHPFPGFPTAFQNQDEITVHTLEAIDAHTIRLAFLVPPVIVGLHGRVEVRYTDKSDVNTDTWELQVFAPPNDLIATPQLEFDLLGLQADTEYKIKITITLRDLHNTPTSQIYRIRTHAEATSSTLPPLIPIEPELNIAEVNSTWVTAAWRKFTEYELQFIDGIQLRFKEIDGRIYAATPLIHRAVSSYTIENLKPNTKYEIGIYFIPFPGQTSELHAEHMAHFTTANEVDSYGFNVTLEIGHIKSTSVEISWFGVPYPEDKYVNIYRAIYQSDSGKEDQSTFKMAKRDSPTKTVIVDLKPGTRYRLWLEVYLTNGKIKTSNVQDFLTKPRAAPVLGSSSHDKLSSGEQLENKTGDYYAPLVIVAILAAIAIMSTLVLLLVLLRRHNQNKAAITPPTRISQSAYDNPTYKVEIQQETMGL</sequence>
<evidence type="ECO:0000256" key="3">
    <source>
        <dbReference type="SAM" id="Phobius"/>
    </source>
</evidence>
<dbReference type="CDD" id="cd00063">
    <property type="entry name" value="FN3"/>
    <property type="match status" value="2"/>
</dbReference>
<evidence type="ECO:0000256" key="2">
    <source>
        <dbReference type="SAM" id="MobiDB-lite"/>
    </source>
</evidence>
<keyword evidence="7" id="KW-1185">Reference proteome</keyword>
<dbReference type="InterPro" id="IPR003961">
    <property type="entry name" value="FN3_dom"/>
</dbReference>
<keyword evidence="3" id="KW-1133">Transmembrane helix</keyword>
<keyword evidence="1" id="KW-0732">Signal</keyword>
<evidence type="ECO:0000259" key="4">
    <source>
        <dbReference type="PROSITE" id="PS50184"/>
    </source>
</evidence>
<dbReference type="InterPro" id="IPR050941">
    <property type="entry name" value="CCN"/>
</dbReference>
<keyword evidence="3" id="KW-0472">Membrane</keyword>
<evidence type="ECO:0008006" key="8">
    <source>
        <dbReference type="Google" id="ProtNLM"/>
    </source>
</evidence>
<evidence type="ECO:0000313" key="7">
    <source>
        <dbReference type="Proteomes" id="UP001516400"/>
    </source>
</evidence>
<dbReference type="PANTHER" id="PTHR11348">
    <property type="entry name" value="CONNECTIVE TISSUE GROWTH FACTOR-RELATED"/>
    <property type="match status" value="1"/>
</dbReference>
<dbReference type="Proteomes" id="UP001516400">
    <property type="component" value="Unassembled WGS sequence"/>
</dbReference>
<feature type="domain" description="VWFC" evidence="4">
    <location>
        <begin position="500"/>
        <end position="574"/>
    </location>
</feature>
<keyword evidence="3" id="KW-0812">Transmembrane</keyword>
<evidence type="ECO:0000259" key="5">
    <source>
        <dbReference type="PROSITE" id="PS50853"/>
    </source>
</evidence>
<dbReference type="PANTHER" id="PTHR11348:SF34">
    <property type="entry name" value="EPIDERMAL CELL SURFACE RECEPTOR-RELATED"/>
    <property type="match status" value="1"/>
</dbReference>
<dbReference type="AlphaFoldDB" id="A0ABD2P3P3"/>
<evidence type="ECO:0000256" key="1">
    <source>
        <dbReference type="ARBA" id="ARBA00022729"/>
    </source>
</evidence>
<dbReference type="SMART" id="SM00214">
    <property type="entry name" value="VWC"/>
    <property type="match status" value="4"/>
</dbReference>
<evidence type="ECO:0000313" key="6">
    <source>
        <dbReference type="EMBL" id="KAL3285547.1"/>
    </source>
</evidence>
<dbReference type="PROSITE" id="PS50853">
    <property type="entry name" value="FN3"/>
    <property type="match status" value="2"/>
</dbReference>
<dbReference type="EMBL" id="JABFTP020000185">
    <property type="protein sequence ID" value="KAL3285547.1"/>
    <property type="molecule type" value="Genomic_DNA"/>
</dbReference>
<feature type="compositionally biased region" description="Polar residues" evidence="2">
    <location>
        <begin position="90"/>
        <end position="112"/>
    </location>
</feature>
<dbReference type="InterPro" id="IPR013783">
    <property type="entry name" value="Ig-like_fold"/>
</dbReference>
<proteinExistence type="predicted"/>
<organism evidence="6 7">
    <name type="scientific">Cryptolaemus montrouzieri</name>
    <dbReference type="NCBI Taxonomy" id="559131"/>
    <lineage>
        <taxon>Eukaryota</taxon>
        <taxon>Metazoa</taxon>
        <taxon>Ecdysozoa</taxon>
        <taxon>Arthropoda</taxon>
        <taxon>Hexapoda</taxon>
        <taxon>Insecta</taxon>
        <taxon>Pterygota</taxon>
        <taxon>Neoptera</taxon>
        <taxon>Endopterygota</taxon>
        <taxon>Coleoptera</taxon>
        <taxon>Polyphaga</taxon>
        <taxon>Cucujiformia</taxon>
        <taxon>Coccinelloidea</taxon>
        <taxon>Coccinellidae</taxon>
        <taxon>Scymninae</taxon>
        <taxon>Scymnini</taxon>
        <taxon>Cryptolaemus</taxon>
    </lineage>
</organism>
<feature type="region of interest" description="Disordered" evidence="2">
    <location>
        <begin position="87"/>
        <end position="117"/>
    </location>
</feature>
<protein>
    <recommendedName>
        <fullName evidence="8">Epidermal cell surface receptor</fullName>
    </recommendedName>
</protein>
<dbReference type="Gene3D" id="2.60.40.10">
    <property type="entry name" value="Immunoglobulins"/>
    <property type="match status" value="2"/>
</dbReference>
<reference evidence="6 7" key="1">
    <citation type="journal article" date="2021" name="BMC Biol.">
        <title>Horizontally acquired antibacterial genes associated with adaptive radiation of ladybird beetles.</title>
        <authorList>
            <person name="Li H.S."/>
            <person name="Tang X.F."/>
            <person name="Huang Y.H."/>
            <person name="Xu Z.Y."/>
            <person name="Chen M.L."/>
            <person name="Du X.Y."/>
            <person name="Qiu B.Y."/>
            <person name="Chen P.T."/>
            <person name="Zhang W."/>
            <person name="Slipinski A."/>
            <person name="Escalona H.E."/>
            <person name="Waterhouse R.M."/>
            <person name="Zwick A."/>
            <person name="Pang H."/>
        </authorList>
    </citation>
    <scope>NUCLEOTIDE SEQUENCE [LARGE SCALE GENOMIC DNA]</scope>
    <source>
        <strain evidence="6">SYSU2018</strain>
    </source>
</reference>
<dbReference type="SUPFAM" id="SSF49265">
    <property type="entry name" value="Fibronectin type III"/>
    <property type="match status" value="2"/>
</dbReference>
<dbReference type="InterPro" id="IPR001007">
    <property type="entry name" value="VWF_dom"/>
</dbReference>
<feature type="transmembrane region" description="Helical" evidence="3">
    <location>
        <begin position="935"/>
        <end position="961"/>
    </location>
</feature>
<feature type="domain" description="Fibronectin type-III" evidence="5">
    <location>
        <begin position="708"/>
        <end position="807"/>
    </location>
</feature>